<dbReference type="GO" id="GO:0009279">
    <property type="term" value="C:cell outer membrane"/>
    <property type="evidence" value="ECO:0007669"/>
    <property type="project" value="UniProtKB-SubCell"/>
</dbReference>
<evidence type="ECO:0000256" key="7">
    <source>
        <dbReference type="ARBA" id="ARBA00023237"/>
    </source>
</evidence>
<evidence type="ECO:0000313" key="9">
    <source>
        <dbReference type="EMBL" id="TNJ36789.1"/>
    </source>
</evidence>
<dbReference type="InterPro" id="IPR051906">
    <property type="entry name" value="TolC-like"/>
</dbReference>
<keyword evidence="3" id="KW-0813">Transport</keyword>
<evidence type="ECO:0000313" key="10">
    <source>
        <dbReference type="Proteomes" id="UP000308271"/>
    </source>
</evidence>
<dbReference type="PANTHER" id="PTHR30026:SF20">
    <property type="entry name" value="OUTER MEMBRANE PROTEIN TOLC"/>
    <property type="match status" value="1"/>
</dbReference>
<dbReference type="PIRSF" id="PIRSF001892">
    <property type="entry name" value="CyaE"/>
    <property type="match status" value="1"/>
</dbReference>
<evidence type="ECO:0000256" key="8">
    <source>
        <dbReference type="SAM" id="SignalP"/>
    </source>
</evidence>
<keyword evidence="10" id="KW-1185">Reference proteome</keyword>
<keyword evidence="5" id="KW-0812">Transmembrane</keyword>
<proteinExistence type="inferred from homology"/>
<dbReference type="AlphaFoldDB" id="A0A5C4S0S8"/>
<evidence type="ECO:0000256" key="6">
    <source>
        <dbReference type="ARBA" id="ARBA00023136"/>
    </source>
</evidence>
<sequence>MNCYPYIHNLRRIIALLVLFFACSISAHAADAPEPSAKQPLVISLDDAVRIGEQHNRELEIARLDKRMAGQKVRESWAEVLPHLSSSLTYTRTLKPSVMFLPVGALTGNPSLGTQAIEISSDNSSIASLNLSQNIFKLSAFAGIKAAGLVRQISDQSFRQTNAGVVTSIRRAYYDVLIATEKRKLVEQSISRWEAARKDTNALFRQGVAADIDTLKAWLSVENLRPDLIRAQNNEAITATNLKRVMGIDQETPLTLTSSLAFHEIAVPHSVAAAYSEALDKRPDVRSLSLQAEAENAKVMAARSEGLPVLSAFGQLEAQTQFNDGTSLDATRWPVSSTAGLQLSVPIFSGFATSARIQQAKIERLQTRTRYEDLKSQVRADVEVRLSNVIEARKRIDVQSKTIAVAERSYRITLLRLREGIGSRLELTDAELQLDTAKTNYLQAVYDYLVASAELEKSLGRIDPAVEAKM</sequence>
<organism evidence="9 10">
    <name type="scientific">Chlorobaculum thiosulfatiphilum</name>
    <name type="common">Chlorobium limicola f.sp. thiosulfatophilum</name>
    <dbReference type="NCBI Taxonomy" id="115852"/>
    <lineage>
        <taxon>Bacteria</taxon>
        <taxon>Pseudomonadati</taxon>
        <taxon>Chlorobiota</taxon>
        <taxon>Chlorobiia</taxon>
        <taxon>Chlorobiales</taxon>
        <taxon>Chlorobiaceae</taxon>
        <taxon>Chlorobaculum</taxon>
    </lineage>
</organism>
<dbReference type="Pfam" id="PF02321">
    <property type="entry name" value="OEP"/>
    <property type="match status" value="2"/>
</dbReference>
<feature type="signal peptide" evidence="8">
    <location>
        <begin position="1"/>
        <end position="29"/>
    </location>
</feature>
<dbReference type="Gene3D" id="1.20.1600.10">
    <property type="entry name" value="Outer membrane efflux proteins (OEP)"/>
    <property type="match status" value="1"/>
</dbReference>
<evidence type="ECO:0000256" key="3">
    <source>
        <dbReference type="ARBA" id="ARBA00022448"/>
    </source>
</evidence>
<keyword evidence="4" id="KW-1134">Transmembrane beta strand</keyword>
<keyword evidence="7" id="KW-0998">Cell outer membrane</keyword>
<dbReference type="InterPro" id="IPR003423">
    <property type="entry name" value="OMP_efflux"/>
</dbReference>
<dbReference type="InterPro" id="IPR028351">
    <property type="entry name" value="CyaE"/>
</dbReference>
<evidence type="ECO:0000256" key="2">
    <source>
        <dbReference type="ARBA" id="ARBA00007613"/>
    </source>
</evidence>
<evidence type="ECO:0000256" key="1">
    <source>
        <dbReference type="ARBA" id="ARBA00004442"/>
    </source>
</evidence>
<dbReference type="GO" id="GO:1990281">
    <property type="term" value="C:efflux pump complex"/>
    <property type="evidence" value="ECO:0007669"/>
    <property type="project" value="TreeGrafter"/>
</dbReference>
<name>A0A5C4S0S8_CHLTI</name>
<dbReference type="Proteomes" id="UP000308271">
    <property type="component" value="Unassembled WGS sequence"/>
</dbReference>
<dbReference type="GO" id="GO:0015288">
    <property type="term" value="F:porin activity"/>
    <property type="evidence" value="ECO:0007669"/>
    <property type="project" value="TreeGrafter"/>
</dbReference>
<evidence type="ECO:0000256" key="5">
    <source>
        <dbReference type="ARBA" id="ARBA00022692"/>
    </source>
</evidence>
<dbReference type="PANTHER" id="PTHR30026">
    <property type="entry name" value="OUTER MEMBRANE PROTEIN TOLC"/>
    <property type="match status" value="1"/>
</dbReference>
<dbReference type="EMBL" id="VDCH01000035">
    <property type="protein sequence ID" value="TNJ36789.1"/>
    <property type="molecule type" value="Genomic_DNA"/>
</dbReference>
<reference evidence="9 10" key="1">
    <citation type="submission" date="2019-05" db="EMBL/GenBank/DDBJ databases">
        <title>Draft Whole-Genome sequence of the green sulfur bacterium Chlorobaculum thiosulfatiphilum DSM 249.</title>
        <authorList>
            <person name="Meyer T.E."/>
            <person name="Kyndt J.A."/>
        </authorList>
    </citation>
    <scope>NUCLEOTIDE SEQUENCE [LARGE SCALE GENOMIC DNA]</scope>
    <source>
        <strain evidence="9 10">DSM 249</strain>
    </source>
</reference>
<accession>A0A5C4S0S8</accession>
<evidence type="ECO:0000256" key="4">
    <source>
        <dbReference type="ARBA" id="ARBA00022452"/>
    </source>
</evidence>
<gene>
    <name evidence="9" type="ORF">FGF66_11435</name>
</gene>
<comment type="caution">
    <text evidence="9">The sequence shown here is derived from an EMBL/GenBank/DDBJ whole genome shotgun (WGS) entry which is preliminary data.</text>
</comment>
<keyword evidence="6" id="KW-0472">Membrane</keyword>
<dbReference type="SUPFAM" id="SSF56954">
    <property type="entry name" value="Outer membrane efflux proteins (OEP)"/>
    <property type="match status" value="1"/>
</dbReference>
<keyword evidence="8" id="KW-0732">Signal</keyword>
<feature type="chain" id="PRO_5023138903" evidence="8">
    <location>
        <begin position="30"/>
        <end position="470"/>
    </location>
</feature>
<dbReference type="RefSeq" id="WP_139457768.1">
    <property type="nucleotide sequence ID" value="NZ_VDCH01000035.1"/>
</dbReference>
<comment type="subcellular location">
    <subcellularLocation>
        <location evidence="1">Cell outer membrane</location>
    </subcellularLocation>
</comment>
<dbReference type="OrthoDB" id="367883at2"/>
<comment type="similarity">
    <text evidence="2">Belongs to the outer membrane factor (OMF) (TC 1.B.17) family.</text>
</comment>
<protein>
    <submittedName>
        <fullName evidence="9">TolC family protein</fullName>
    </submittedName>
</protein>
<dbReference type="GO" id="GO:0015562">
    <property type="term" value="F:efflux transmembrane transporter activity"/>
    <property type="evidence" value="ECO:0007669"/>
    <property type="project" value="InterPro"/>
</dbReference>